<proteinExistence type="inferred from homology"/>
<dbReference type="OrthoDB" id="269227at2759"/>
<evidence type="ECO:0000313" key="9">
    <source>
        <dbReference type="Proteomes" id="UP000799766"/>
    </source>
</evidence>
<gene>
    <name evidence="8" type="ORF">BDY21DRAFT_119735</name>
</gene>
<evidence type="ECO:0000256" key="4">
    <source>
        <dbReference type="ARBA" id="ARBA00022827"/>
    </source>
</evidence>
<accession>A0A6A6NQL7</accession>
<keyword evidence="5" id="KW-0560">Oxidoreductase</keyword>
<evidence type="ECO:0000256" key="1">
    <source>
        <dbReference type="ARBA" id="ARBA00001974"/>
    </source>
</evidence>
<keyword evidence="4" id="KW-0274">FAD</keyword>
<comment type="cofactor">
    <cofactor evidence="1">
        <name>FAD</name>
        <dbReference type="ChEBI" id="CHEBI:57692"/>
    </cofactor>
</comment>
<dbReference type="EMBL" id="MU001695">
    <property type="protein sequence ID" value="KAF2453817.1"/>
    <property type="molecule type" value="Genomic_DNA"/>
</dbReference>
<evidence type="ECO:0000313" key="8">
    <source>
        <dbReference type="EMBL" id="KAF2453817.1"/>
    </source>
</evidence>
<evidence type="ECO:0000259" key="6">
    <source>
        <dbReference type="Pfam" id="PF00732"/>
    </source>
</evidence>
<organism evidence="8 9">
    <name type="scientific">Lineolata rhizophorae</name>
    <dbReference type="NCBI Taxonomy" id="578093"/>
    <lineage>
        <taxon>Eukaryota</taxon>
        <taxon>Fungi</taxon>
        <taxon>Dikarya</taxon>
        <taxon>Ascomycota</taxon>
        <taxon>Pezizomycotina</taxon>
        <taxon>Dothideomycetes</taxon>
        <taxon>Dothideomycetes incertae sedis</taxon>
        <taxon>Lineolatales</taxon>
        <taxon>Lineolataceae</taxon>
        <taxon>Lineolata</taxon>
    </lineage>
</organism>
<evidence type="ECO:0000259" key="7">
    <source>
        <dbReference type="Pfam" id="PF05199"/>
    </source>
</evidence>
<dbReference type="GO" id="GO:0016614">
    <property type="term" value="F:oxidoreductase activity, acting on CH-OH group of donors"/>
    <property type="evidence" value="ECO:0007669"/>
    <property type="project" value="InterPro"/>
</dbReference>
<name>A0A6A6NQL7_9PEZI</name>
<dbReference type="Pfam" id="PF00732">
    <property type="entry name" value="GMC_oxred_N"/>
    <property type="match status" value="1"/>
</dbReference>
<dbReference type="PANTHER" id="PTHR42784:SF1">
    <property type="entry name" value="PYRANOSE 2-OXIDASE"/>
    <property type="match status" value="1"/>
</dbReference>
<dbReference type="Pfam" id="PF05199">
    <property type="entry name" value="GMC_oxred_C"/>
    <property type="match status" value="1"/>
</dbReference>
<feature type="domain" description="Glucose-methanol-choline oxidoreductase N-terminal" evidence="6">
    <location>
        <begin position="309"/>
        <end position="391"/>
    </location>
</feature>
<evidence type="ECO:0000256" key="5">
    <source>
        <dbReference type="ARBA" id="ARBA00023002"/>
    </source>
</evidence>
<dbReference type="PANTHER" id="PTHR42784">
    <property type="entry name" value="PYRANOSE 2-OXIDASE"/>
    <property type="match status" value="1"/>
</dbReference>
<feature type="domain" description="Glucose-methanol-choline oxidoreductase C-terminal" evidence="7">
    <location>
        <begin position="510"/>
        <end position="599"/>
    </location>
</feature>
<evidence type="ECO:0000256" key="3">
    <source>
        <dbReference type="ARBA" id="ARBA00022630"/>
    </source>
</evidence>
<dbReference type="InterPro" id="IPR007867">
    <property type="entry name" value="GMC_OxRtase_C"/>
</dbReference>
<dbReference type="InterPro" id="IPR051473">
    <property type="entry name" value="P2Ox-like"/>
</dbReference>
<dbReference type="InterPro" id="IPR000172">
    <property type="entry name" value="GMC_OxRdtase_N"/>
</dbReference>
<keyword evidence="3" id="KW-0285">Flavoprotein</keyword>
<reference evidence="8" key="1">
    <citation type="journal article" date="2020" name="Stud. Mycol.">
        <title>101 Dothideomycetes genomes: a test case for predicting lifestyles and emergence of pathogens.</title>
        <authorList>
            <person name="Haridas S."/>
            <person name="Albert R."/>
            <person name="Binder M."/>
            <person name="Bloem J."/>
            <person name="Labutti K."/>
            <person name="Salamov A."/>
            <person name="Andreopoulos B."/>
            <person name="Baker S."/>
            <person name="Barry K."/>
            <person name="Bills G."/>
            <person name="Bluhm B."/>
            <person name="Cannon C."/>
            <person name="Castanera R."/>
            <person name="Culley D."/>
            <person name="Daum C."/>
            <person name="Ezra D."/>
            <person name="Gonzalez J."/>
            <person name="Henrissat B."/>
            <person name="Kuo A."/>
            <person name="Liang C."/>
            <person name="Lipzen A."/>
            <person name="Lutzoni F."/>
            <person name="Magnuson J."/>
            <person name="Mondo S."/>
            <person name="Nolan M."/>
            <person name="Ohm R."/>
            <person name="Pangilinan J."/>
            <person name="Park H.-J."/>
            <person name="Ramirez L."/>
            <person name="Alfaro M."/>
            <person name="Sun H."/>
            <person name="Tritt A."/>
            <person name="Yoshinaga Y."/>
            <person name="Zwiers L.-H."/>
            <person name="Turgeon B."/>
            <person name="Goodwin S."/>
            <person name="Spatafora J."/>
            <person name="Crous P."/>
            <person name="Grigoriev I."/>
        </authorList>
    </citation>
    <scope>NUCLEOTIDE SEQUENCE</scope>
    <source>
        <strain evidence="8">ATCC 16933</strain>
    </source>
</reference>
<protein>
    <submittedName>
        <fullName evidence="8">Uncharacterized protein</fullName>
    </submittedName>
</protein>
<comment type="similarity">
    <text evidence="2">Belongs to the GMC oxidoreductase family.</text>
</comment>
<dbReference type="Gene3D" id="3.50.50.60">
    <property type="entry name" value="FAD/NAD(P)-binding domain"/>
    <property type="match status" value="2"/>
</dbReference>
<dbReference type="GO" id="GO:0050660">
    <property type="term" value="F:flavin adenine dinucleotide binding"/>
    <property type="evidence" value="ECO:0007669"/>
    <property type="project" value="InterPro"/>
</dbReference>
<evidence type="ECO:0000256" key="2">
    <source>
        <dbReference type="ARBA" id="ARBA00010790"/>
    </source>
</evidence>
<dbReference type="InterPro" id="IPR036188">
    <property type="entry name" value="FAD/NAD-bd_sf"/>
</dbReference>
<dbReference type="Proteomes" id="UP000799766">
    <property type="component" value="Unassembled WGS sequence"/>
</dbReference>
<keyword evidence="9" id="KW-1185">Reference proteome</keyword>
<dbReference type="SUPFAM" id="SSF51905">
    <property type="entry name" value="FAD/NAD(P)-binding domain"/>
    <property type="match status" value="1"/>
</dbReference>
<sequence length="609" mass="65624">MFIIKFTTDTVTPNTRVVLRTSVDGWVNRGGEYVGGAWTFVLDEEAFPDDGFEFKFVIPPGRWMLGPNLAVGNKPADGAEFVYADAQVQFDQQGAAMIVEDGEVSKRLVKRNVDETARYDVIVIGSGMGGGVLAAELVDRGANVLVLEAGSLLFPTHIGNLPRRVVPGTFQKHVWSLWYDFKVDNYVNIGAGSAYAGAQGFNLGGRSVFWGGLIPPLARWELGAFPANVRDYLLSDDGYDKAKTRTFNSDLPSGGGEYQAFTREAFKRVVDGFEPHDAPMAVEYVGATGWSIPAGIFSTADLLLQNILTAPERGNLTINLNHAAWRVLKEPGQPNRIAGVQCYDLLAKKERTYLGDAVVLAAGTLESAKIALQSNLDDPSNLIGQGVTDHAILYRHFVVPKDHPLGSATQSAKFLLTHPDATLVSHAFDVIIELGSQLNQGRYVDPDQLAQDARIRAGSTLCEIVFQFYAPLNANNYVSLALGGDPGSPVQVHAEPEGVPQALLEEVDAIAKKVFTEFGAEPVAGENDPLVRDGRAVLYPADVGGVAHEVGTLRMGEDGRSVLDENLRFSAYENLYACDNSIFPASPAGNPSLTLAALAARLAGHLRPN</sequence>
<dbReference type="AlphaFoldDB" id="A0A6A6NQL7"/>